<dbReference type="NCBIfam" id="TIGR02830">
    <property type="entry name" value="spore_III_AG"/>
    <property type="match status" value="1"/>
</dbReference>
<evidence type="ECO:0000256" key="1">
    <source>
        <dbReference type="SAM" id="MobiDB-lite"/>
    </source>
</evidence>
<name>V6IWS5_9BACL</name>
<dbReference type="eggNOG" id="ENOG50330Z5">
    <property type="taxonomic scope" value="Bacteria"/>
</dbReference>
<gene>
    <name evidence="2" type="ORF">P343_13995</name>
</gene>
<feature type="compositionally biased region" description="Basic and acidic residues" evidence="1">
    <location>
        <begin position="140"/>
        <end position="153"/>
    </location>
</feature>
<sequence length="220" mass="24532">MRRWIEFFKHIIFGGRDKDGQPVKNVKSTLFKLVALALIGVALLAGNRFFSGNSQDHKPTARQVFSNNDSKNLSDIKSNIGNNSMTSIEKYESYVNQNLKNILEQIQGVSDVSVMVTFASTEKKIYQNNVKTQDNQTSETDQKGGKREVNQRNEDSEVVMIDQNGNKVPVVIGKEQPTVRGVIVVAKGADQPTTKVQVMEAVSTVLDIPTYKVKVLEKNE</sequence>
<dbReference type="STRING" id="1395513.P343_13995"/>
<reference evidence="2 3" key="1">
    <citation type="journal article" date="2013" name="Genome Announc.">
        <title>Genome Sequence of Sporolactobacillus laevolacticus DSM442, an Efficient Polymer-Grade D-Lactate Producer from Agricultural Waste Cottonseed as a Nitrogen Source.</title>
        <authorList>
            <person name="Wang H."/>
            <person name="Wang L."/>
            <person name="Ju J."/>
            <person name="Yu B."/>
            <person name="Ma Y."/>
        </authorList>
    </citation>
    <scope>NUCLEOTIDE SEQUENCE [LARGE SCALE GENOMIC DNA]</scope>
    <source>
        <strain evidence="2 3">DSM 442</strain>
    </source>
</reference>
<dbReference type="OrthoDB" id="2381602at2"/>
<accession>V6IWS5</accession>
<dbReference type="PATRIC" id="fig|1395513.3.peg.2837"/>
<dbReference type="EMBL" id="AWTC01000014">
    <property type="protein sequence ID" value="EST11061.1"/>
    <property type="molecule type" value="Genomic_DNA"/>
</dbReference>
<comment type="caution">
    <text evidence="2">The sequence shown here is derived from an EMBL/GenBank/DDBJ whole genome shotgun (WGS) entry which is preliminary data.</text>
</comment>
<proteinExistence type="predicted"/>
<keyword evidence="3" id="KW-1185">Reference proteome</keyword>
<evidence type="ECO:0000313" key="2">
    <source>
        <dbReference type="EMBL" id="EST11061.1"/>
    </source>
</evidence>
<dbReference type="AlphaFoldDB" id="V6IWS5"/>
<dbReference type="Proteomes" id="UP000018296">
    <property type="component" value="Unassembled WGS sequence"/>
</dbReference>
<dbReference type="RefSeq" id="WP_023511030.1">
    <property type="nucleotide sequence ID" value="NZ_AWTC01000014.1"/>
</dbReference>
<evidence type="ECO:0000313" key="3">
    <source>
        <dbReference type="Proteomes" id="UP000018296"/>
    </source>
</evidence>
<dbReference type="InterPro" id="IPR014195">
    <property type="entry name" value="Spore_III_AG"/>
</dbReference>
<organism evidence="2 3">
    <name type="scientific">Sporolactobacillus laevolacticus DSM 442</name>
    <dbReference type="NCBI Taxonomy" id="1395513"/>
    <lineage>
        <taxon>Bacteria</taxon>
        <taxon>Bacillati</taxon>
        <taxon>Bacillota</taxon>
        <taxon>Bacilli</taxon>
        <taxon>Bacillales</taxon>
        <taxon>Sporolactobacillaceae</taxon>
        <taxon>Sporolactobacillus</taxon>
    </lineage>
</organism>
<feature type="region of interest" description="Disordered" evidence="1">
    <location>
        <begin position="132"/>
        <end position="153"/>
    </location>
</feature>
<feature type="region of interest" description="Disordered" evidence="1">
    <location>
        <begin position="55"/>
        <end position="78"/>
    </location>
</feature>
<feature type="compositionally biased region" description="Polar residues" evidence="1">
    <location>
        <begin position="63"/>
        <end position="78"/>
    </location>
</feature>
<protein>
    <submittedName>
        <fullName evidence="2">SpoIIIAG</fullName>
    </submittedName>
</protein>